<dbReference type="PROSITE" id="PS00092">
    <property type="entry name" value="N6_MTASE"/>
    <property type="match status" value="1"/>
</dbReference>
<dbReference type="PANTHER" id="PTHR43542">
    <property type="entry name" value="METHYLTRANSFERASE"/>
    <property type="match status" value="1"/>
</dbReference>
<comment type="caution">
    <text evidence="3">The sequence shown here is derived from an EMBL/GenBank/DDBJ whole genome shotgun (WGS) entry which is preliminary data.</text>
</comment>
<dbReference type="GO" id="GO:0003676">
    <property type="term" value="F:nucleic acid binding"/>
    <property type="evidence" value="ECO:0007669"/>
    <property type="project" value="InterPro"/>
</dbReference>
<dbReference type="Gene3D" id="3.40.50.150">
    <property type="entry name" value="Vaccinia Virus protein VP39"/>
    <property type="match status" value="1"/>
</dbReference>
<dbReference type="Proteomes" id="UP000285120">
    <property type="component" value="Unassembled WGS sequence"/>
</dbReference>
<dbReference type="AlphaFoldDB" id="A0A419V6F6"/>
<dbReference type="OrthoDB" id="9803017at2"/>
<protein>
    <submittedName>
        <fullName evidence="3">16S rRNA (Guanine(966)-N(2))-methyltransferase RsmD</fullName>
    </submittedName>
</protein>
<evidence type="ECO:0000256" key="2">
    <source>
        <dbReference type="ARBA" id="ARBA00022679"/>
    </source>
</evidence>
<dbReference type="PIRSF" id="PIRSF004553">
    <property type="entry name" value="CHP00095"/>
    <property type="match status" value="1"/>
</dbReference>
<gene>
    <name evidence="3" type="ORF">ATL39_1166</name>
</gene>
<dbReference type="CDD" id="cd02440">
    <property type="entry name" value="AdoMet_MTases"/>
    <property type="match status" value="1"/>
</dbReference>
<dbReference type="GO" id="GO:0031167">
    <property type="term" value="P:rRNA methylation"/>
    <property type="evidence" value="ECO:0007669"/>
    <property type="project" value="InterPro"/>
</dbReference>
<reference evidence="3 4" key="1">
    <citation type="submission" date="2018-09" db="EMBL/GenBank/DDBJ databases">
        <title>Genomic Encyclopedia of Archaeal and Bacterial Type Strains, Phase II (KMG-II): from individual species to whole genera.</title>
        <authorList>
            <person name="Goeker M."/>
        </authorList>
    </citation>
    <scope>NUCLEOTIDE SEQUENCE [LARGE SCALE GENOMIC DNA]</scope>
    <source>
        <strain evidence="3 4">DSM 17008</strain>
    </source>
</reference>
<dbReference type="RefSeq" id="WP_120192343.1">
    <property type="nucleotide sequence ID" value="NZ_RAPK01000007.1"/>
</dbReference>
<keyword evidence="2 3" id="KW-0808">Transferase</keyword>
<proteinExistence type="predicted"/>
<dbReference type="GO" id="GO:0008168">
    <property type="term" value="F:methyltransferase activity"/>
    <property type="evidence" value="ECO:0007669"/>
    <property type="project" value="UniProtKB-KW"/>
</dbReference>
<evidence type="ECO:0000313" key="4">
    <source>
        <dbReference type="Proteomes" id="UP000285120"/>
    </source>
</evidence>
<name>A0A419V6F6_9BACL</name>
<keyword evidence="1 3" id="KW-0489">Methyltransferase</keyword>
<dbReference type="SUPFAM" id="SSF53335">
    <property type="entry name" value="S-adenosyl-L-methionine-dependent methyltransferases"/>
    <property type="match status" value="1"/>
</dbReference>
<keyword evidence="4" id="KW-1185">Reference proteome</keyword>
<dbReference type="InterPro" id="IPR029063">
    <property type="entry name" value="SAM-dependent_MTases_sf"/>
</dbReference>
<dbReference type="EMBL" id="RAPK01000007">
    <property type="protein sequence ID" value="RKD75467.1"/>
    <property type="molecule type" value="Genomic_DNA"/>
</dbReference>
<evidence type="ECO:0000256" key="1">
    <source>
        <dbReference type="ARBA" id="ARBA00022603"/>
    </source>
</evidence>
<sequence length="183" mass="20083">MRIVAGSFKGTVIKAVAGNKTRPTADKVKEAVFHRLGPFFDGGEALDLFAGTGSLGLEALSRGFDSAVFVDQSSQALKTIKLNINQCRCEDQAEVYKNDAERGIEALARRGRSFDAVFLDPPYAAGKIPNLLEKLDKHQLVKEEGFVLCEHASKETLPAQAGSLEKHREDKYGDTMITIYYKS</sequence>
<dbReference type="InterPro" id="IPR004398">
    <property type="entry name" value="RNA_MeTrfase_RsmD"/>
</dbReference>
<dbReference type="NCBIfam" id="TIGR00095">
    <property type="entry name" value="16S rRNA (guanine(966)-N(2))-methyltransferase RsmD"/>
    <property type="match status" value="1"/>
</dbReference>
<dbReference type="InterPro" id="IPR002052">
    <property type="entry name" value="DNA_methylase_N6_adenine_CS"/>
</dbReference>
<evidence type="ECO:0000313" key="3">
    <source>
        <dbReference type="EMBL" id="RKD75467.1"/>
    </source>
</evidence>
<accession>A0A419V6F6</accession>
<dbReference type="PANTHER" id="PTHR43542:SF1">
    <property type="entry name" value="METHYLTRANSFERASE"/>
    <property type="match status" value="1"/>
</dbReference>
<dbReference type="Pfam" id="PF03602">
    <property type="entry name" value="Cons_hypoth95"/>
    <property type="match status" value="1"/>
</dbReference>
<organism evidence="3 4">
    <name type="scientific">Sinobaca qinghaiensis</name>
    <dbReference type="NCBI Taxonomy" id="342944"/>
    <lineage>
        <taxon>Bacteria</taxon>
        <taxon>Bacillati</taxon>
        <taxon>Bacillota</taxon>
        <taxon>Bacilli</taxon>
        <taxon>Bacillales</taxon>
        <taxon>Sporolactobacillaceae</taxon>
        <taxon>Sinobaca</taxon>
    </lineage>
</organism>